<reference evidence="1 2" key="1">
    <citation type="journal article" date="2022" name="DNA Res.">
        <title>Chromosomal-level genome assembly of the orchid tree Bauhinia variegata (Leguminosae; Cercidoideae) supports the allotetraploid origin hypothesis of Bauhinia.</title>
        <authorList>
            <person name="Zhong Y."/>
            <person name="Chen Y."/>
            <person name="Zheng D."/>
            <person name="Pang J."/>
            <person name="Liu Y."/>
            <person name="Luo S."/>
            <person name="Meng S."/>
            <person name="Qian L."/>
            <person name="Wei D."/>
            <person name="Dai S."/>
            <person name="Zhou R."/>
        </authorList>
    </citation>
    <scope>NUCLEOTIDE SEQUENCE [LARGE SCALE GENOMIC DNA]</scope>
    <source>
        <strain evidence="1">BV-YZ2020</strain>
    </source>
</reference>
<dbReference type="EMBL" id="CM039434">
    <property type="protein sequence ID" value="KAI4323614.1"/>
    <property type="molecule type" value="Genomic_DNA"/>
</dbReference>
<accession>A0ACB9MJE8</accession>
<keyword evidence="2" id="KW-1185">Reference proteome</keyword>
<comment type="caution">
    <text evidence="1">The sequence shown here is derived from an EMBL/GenBank/DDBJ whole genome shotgun (WGS) entry which is preliminary data.</text>
</comment>
<gene>
    <name evidence="1" type="ORF">L6164_023207</name>
</gene>
<dbReference type="Proteomes" id="UP000828941">
    <property type="component" value="Chromosome 9"/>
</dbReference>
<organism evidence="1 2">
    <name type="scientific">Bauhinia variegata</name>
    <name type="common">Purple orchid tree</name>
    <name type="synonym">Phanera variegata</name>
    <dbReference type="NCBI Taxonomy" id="167791"/>
    <lineage>
        <taxon>Eukaryota</taxon>
        <taxon>Viridiplantae</taxon>
        <taxon>Streptophyta</taxon>
        <taxon>Embryophyta</taxon>
        <taxon>Tracheophyta</taxon>
        <taxon>Spermatophyta</taxon>
        <taxon>Magnoliopsida</taxon>
        <taxon>eudicotyledons</taxon>
        <taxon>Gunneridae</taxon>
        <taxon>Pentapetalae</taxon>
        <taxon>rosids</taxon>
        <taxon>fabids</taxon>
        <taxon>Fabales</taxon>
        <taxon>Fabaceae</taxon>
        <taxon>Cercidoideae</taxon>
        <taxon>Cercideae</taxon>
        <taxon>Bauhiniinae</taxon>
        <taxon>Bauhinia</taxon>
    </lineage>
</organism>
<protein>
    <submittedName>
        <fullName evidence="1">Uncharacterized protein</fullName>
    </submittedName>
</protein>
<evidence type="ECO:0000313" key="1">
    <source>
        <dbReference type="EMBL" id="KAI4323614.1"/>
    </source>
</evidence>
<sequence length="282" mass="31518">MEGISELNSRLSIPITLVVVALLSLTIVATKAQTPIYIGDDCANSTEQALSSTYLTNIQGILSSLTTDAGIINNSSNGITSDRNHPLYGLYDCWGDMPISFCQHCVSTARTEMLYRCNNRLSAVMRYDYCILRYSNQNFIGILTMEPVWSLVANKNISNPTEVVTTENYMKSLIRKATEETNQLYAMGEFDLSNGEKRYGMVQCSRDLSNVECAKCLEAMLEKVPQCCVQKLGWQVVVPSCLVRYQDYIFDAVYGPIIPDSPTGNRLNTSDMLRLFTSQQKP</sequence>
<evidence type="ECO:0000313" key="2">
    <source>
        <dbReference type="Proteomes" id="UP000828941"/>
    </source>
</evidence>
<proteinExistence type="predicted"/>
<name>A0ACB9MJE8_BAUVA</name>